<dbReference type="Pfam" id="PF22391">
    <property type="entry name" value="DUF6975"/>
    <property type="match status" value="1"/>
</dbReference>
<accession>A0ABY4X807</accession>
<sequence>MASKPGDLRAPDMGSGLAAVIARDGSAAHPHVLRLATAAAPDLADCVHFLALLHGRFPGVLDHAAERVFATGARDWMFRAAAAFAAERAFLARLVLVVGAMPITIAQTQSENAALQQAHALGVLAQSERRGTALGAALALVLDWPAIRLLMERAGAGAGLALPPLDLPSAEDSYALLPALFENAGVERAVRFGVQQLLLQHQGLWDLLETRAGTRR</sequence>
<gene>
    <name evidence="1" type="ORF">LHA26_00765</name>
</gene>
<evidence type="ECO:0000313" key="2">
    <source>
        <dbReference type="Proteomes" id="UP001056937"/>
    </source>
</evidence>
<reference evidence="1" key="1">
    <citation type="journal article" date="2022" name="Toxins">
        <title>Genomic Analysis of Sphingopyxis sp. USTB-05 for Biodegrading Cyanobacterial Hepatotoxins.</title>
        <authorList>
            <person name="Liu C."/>
            <person name="Xu Q."/>
            <person name="Zhao Z."/>
            <person name="Zhang H."/>
            <person name="Liu X."/>
            <person name="Yin C."/>
            <person name="Liu Y."/>
            <person name="Yan H."/>
        </authorList>
    </citation>
    <scope>NUCLEOTIDE SEQUENCE</scope>
    <source>
        <strain evidence="1">NBD5</strain>
    </source>
</reference>
<organism evidence="1 2">
    <name type="scientific">Sphingomonas morindae</name>
    <dbReference type="NCBI Taxonomy" id="1541170"/>
    <lineage>
        <taxon>Bacteria</taxon>
        <taxon>Pseudomonadati</taxon>
        <taxon>Pseudomonadota</taxon>
        <taxon>Alphaproteobacteria</taxon>
        <taxon>Sphingomonadales</taxon>
        <taxon>Sphingomonadaceae</taxon>
        <taxon>Sphingomonas</taxon>
    </lineage>
</organism>
<dbReference type="EMBL" id="CP084930">
    <property type="protein sequence ID" value="USI73044.1"/>
    <property type="molecule type" value="Genomic_DNA"/>
</dbReference>
<dbReference type="RefSeq" id="WP_252166855.1">
    <property type="nucleotide sequence ID" value="NZ_CP084930.1"/>
</dbReference>
<protein>
    <submittedName>
        <fullName evidence="1">Uncharacterized protein</fullName>
    </submittedName>
</protein>
<evidence type="ECO:0000313" key="1">
    <source>
        <dbReference type="EMBL" id="USI73044.1"/>
    </source>
</evidence>
<keyword evidence="2" id="KW-1185">Reference proteome</keyword>
<proteinExistence type="predicted"/>
<dbReference type="InterPro" id="IPR054248">
    <property type="entry name" value="DUF6975"/>
</dbReference>
<name>A0ABY4X807_9SPHN</name>
<dbReference type="Proteomes" id="UP001056937">
    <property type="component" value="Chromosome 1"/>
</dbReference>